<protein>
    <submittedName>
        <fullName evidence="1">Uncharacterized protein</fullName>
    </submittedName>
</protein>
<reference evidence="1 2" key="1">
    <citation type="submission" date="2009-09" db="EMBL/GenBank/DDBJ databases">
        <authorList>
            <person name="Weinstock G."/>
            <person name="Sodergren E."/>
            <person name="Clifton S."/>
            <person name="Fulton L."/>
            <person name="Fulton B."/>
            <person name="Courtney L."/>
            <person name="Fronick C."/>
            <person name="Harrison M."/>
            <person name="Strong C."/>
            <person name="Farmer C."/>
            <person name="Delahaunty K."/>
            <person name="Markovic C."/>
            <person name="Hall O."/>
            <person name="Minx P."/>
            <person name="Tomlinson C."/>
            <person name="Mitreva M."/>
            <person name="Nelson J."/>
            <person name="Hou S."/>
            <person name="Wollam A."/>
            <person name="Pepin K.H."/>
            <person name="Johnson M."/>
            <person name="Bhonagiri V."/>
            <person name="Nash W.E."/>
            <person name="Warren W."/>
            <person name="Chinwalla A."/>
            <person name="Mardis E.R."/>
            <person name="Wilson R.K."/>
        </authorList>
    </citation>
    <scope>NUCLEOTIDE SEQUENCE [LARGE SCALE GENOMIC DNA]</scope>
    <source>
        <strain evidence="1 2">F0254</strain>
    </source>
</reference>
<dbReference type="AlphaFoldDB" id="C9MW99"/>
<evidence type="ECO:0000313" key="2">
    <source>
        <dbReference type="Proteomes" id="UP000006233"/>
    </source>
</evidence>
<proteinExistence type="predicted"/>
<dbReference type="HOGENOM" id="CLU_3312113_0_0_0"/>
<gene>
    <name evidence="1" type="ORF">GCWU000323_00820</name>
</gene>
<organism evidence="1 2">
    <name type="scientific">Leptotrichia hofstadii F0254</name>
    <dbReference type="NCBI Taxonomy" id="634994"/>
    <lineage>
        <taxon>Bacteria</taxon>
        <taxon>Fusobacteriati</taxon>
        <taxon>Fusobacteriota</taxon>
        <taxon>Fusobacteriia</taxon>
        <taxon>Fusobacteriales</taxon>
        <taxon>Leptotrichiaceae</taxon>
        <taxon>Leptotrichia</taxon>
    </lineage>
</organism>
<dbReference type="Proteomes" id="UP000006233">
    <property type="component" value="Unassembled WGS sequence"/>
</dbReference>
<sequence length="39" mass="4618">MNKILNTGNNIKEIETLTLFGKLNNRRIELIKQNNEVYK</sequence>
<dbReference type="STRING" id="634994.GCWU000323_00820"/>
<evidence type="ECO:0000313" key="1">
    <source>
        <dbReference type="EMBL" id="EEX74765.1"/>
    </source>
</evidence>
<comment type="caution">
    <text evidence="1">The sequence shown here is derived from an EMBL/GenBank/DDBJ whole genome shotgun (WGS) entry which is preliminary data.</text>
</comment>
<name>C9MW99_9FUSO</name>
<dbReference type="EMBL" id="ACVB02000008">
    <property type="protein sequence ID" value="EEX74765.1"/>
    <property type="molecule type" value="Genomic_DNA"/>
</dbReference>
<accession>C9MW99</accession>